<dbReference type="InterPro" id="IPR036291">
    <property type="entry name" value="NAD(P)-bd_dom_sf"/>
</dbReference>
<dbReference type="FunFam" id="3.40.50.720:FF:000084">
    <property type="entry name" value="Short-chain dehydrogenase reductase"/>
    <property type="match status" value="1"/>
</dbReference>
<dbReference type="PROSITE" id="PS00061">
    <property type="entry name" value="ADH_SHORT"/>
    <property type="match status" value="1"/>
</dbReference>
<dbReference type="Pfam" id="PF13561">
    <property type="entry name" value="adh_short_C2"/>
    <property type="match status" value="1"/>
</dbReference>
<gene>
    <name evidence="3" type="ORF">KHA99_22280</name>
</gene>
<dbReference type="GO" id="GO:0047936">
    <property type="term" value="F:glucose 1-dehydrogenase [NAD(P)+] activity"/>
    <property type="evidence" value="ECO:0007669"/>
    <property type="project" value="UniProtKB-EC"/>
</dbReference>
<evidence type="ECO:0000313" key="3">
    <source>
        <dbReference type="EMBL" id="MBS4215174.1"/>
    </source>
</evidence>
<dbReference type="PRINTS" id="PR00081">
    <property type="entry name" value="GDHRDH"/>
</dbReference>
<accession>A0A942YWK8</accession>
<dbReference type="EMBL" id="JAGYPF010000004">
    <property type="protein sequence ID" value="MBS4215174.1"/>
    <property type="molecule type" value="Genomic_DNA"/>
</dbReference>
<comment type="similarity">
    <text evidence="1">Belongs to the short-chain dehydrogenases/reductases (SDR) family.</text>
</comment>
<dbReference type="PRINTS" id="PR00080">
    <property type="entry name" value="SDRFAMILY"/>
</dbReference>
<evidence type="ECO:0000256" key="2">
    <source>
        <dbReference type="ARBA" id="ARBA00023002"/>
    </source>
</evidence>
<protein>
    <submittedName>
        <fullName evidence="3">Glucose 1-dehydrogenase</fullName>
        <ecNumber evidence="3">1.1.1.47</ecNumber>
    </submittedName>
</protein>
<dbReference type="GO" id="GO:0008206">
    <property type="term" value="P:bile acid metabolic process"/>
    <property type="evidence" value="ECO:0007669"/>
    <property type="project" value="UniProtKB-ARBA"/>
</dbReference>
<comment type="caution">
    <text evidence="3">The sequence shown here is derived from an EMBL/GenBank/DDBJ whole genome shotgun (WGS) entry which is preliminary data.</text>
</comment>
<evidence type="ECO:0000313" key="4">
    <source>
        <dbReference type="Proteomes" id="UP000679749"/>
    </source>
</evidence>
<dbReference type="PANTHER" id="PTHR43477">
    <property type="entry name" value="DIHYDROANTICAPSIN 7-DEHYDROGENASE"/>
    <property type="match status" value="1"/>
</dbReference>
<proteinExistence type="inferred from homology"/>
<dbReference type="InterPro" id="IPR002347">
    <property type="entry name" value="SDR_fam"/>
</dbReference>
<dbReference type="SUPFAM" id="SSF51735">
    <property type="entry name" value="NAD(P)-binding Rossmann-fold domains"/>
    <property type="match status" value="1"/>
</dbReference>
<dbReference type="NCBIfam" id="NF005559">
    <property type="entry name" value="PRK07231.1"/>
    <property type="match status" value="1"/>
</dbReference>
<dbReference type="Proteomes" id="UP000679749">
    <property type="component" value="Unassembled WGS sequence"/>
</dbReference>
<dbReference type="InterPro" id="IPR051122">
    <property type="entry name" value="SDR_DHRS6-like"/>
</dbReference>
<dbReference type="PANTHER" id="PTHR43477:SF1">
    <property type="entry name" value="DIHYDROANTICAPSIN 7-DEHYDROGENASE"/>
    <property type="match status" value="1"/>
</dbReference>
<dbReference type="AlphaFoldDB" id="A0A942YWK8"/>
<name>A0A942YWK8_9BACI</name>
<keyword evidence="2 3" id="KW-0560">Oxidoreductase</keyword>
<keyword evidence="4" id="KW-1185">Reference proteome</keyword>
<dbReference type="EC" id="1.1.1.47" evidence="3"/>
<reference evidence="3" key="1">
    <citation type="submission" date="2021-05" db="EMBL/GenBank/DDBJ databases">
        <title>Novel Bacillus species.</title>
        <authorList>
            <person name="Liu G."/>
        </authorList>
    </citation>
    <scope>NUCLEOTIDE SEQUENCE</scope>
    <source>
        <strain evidence="3">FJAT-49825</strain>
    </source>
</reference>
<dbReference type="Gene3D" id="3.40.50.720">
    <property type="entry name" value="NAD(P)-binding Rossmann-like Domain"/>
    <property type="match status" value="1"/>
</dbReference>
<evidence type="ECO:0000256" key="1">
    <source>
        <dbReference type="ARBA" id="ARBA00006484"/>
    </source>
</evidence>
<sequence>MRLKNKVAIITGGASGIGRETVKRFLEEDAIVVFTDINEEMGRMTLRRFQEKYDTVAFLVQDVQKEEDWIRVVEEVLDKYGKIDILFNNAGVYKKKAINEFTVEDFDFMMAINVKGVFLGMKHVINVMKRQRNGSIINTSSIAGLKSAPGHSFYGATKGAVNIMSKGAALDVISNNIRINTIHPGTIATEMVDNFVASQKTISIESFHNSTPMKRMGTPVEVANAVVFLASDESSFITGSELVIDGGTTATTQRT</sequence>
<organism evidence="3 4">
    <name type="scientific">Neobacillus rhizophilus</name>
    <dbReference type="NCBI Taxonomy" id="2833579"/>
    <lineage>
        <taxon>Bacteria</taxon>
        <taxon>Bacillati</taxon>
        <taxon>Bacillota</taxon>
        <taxon>Bacilli</taxon>
        <taxon>Bacillales</taxon>
        <taxon>Bacillaceae</taxon>
        <taxon>Neobacillus</taxon>
    </lineage>
</organism>
<dbReference type="RefSeq" id="WP_213119654.1">
    <property type="nucleotide sequence ID" value="NZ_JAGYPF010000004.1"/>
</dbReference>
<dbReference type="InterPro" id="IPR020904">
    <property type="entry name" value="Sc_DH/Rdtase_CS"/>
</dbReference>